<reference evidence="2 4" key="1">
    <citation type="journal article" date="2017" name="Nature">
        <title>The sunflower genome provides insights into oil metabolism, flowering and Asterid evolution.</title>
        <authorList>
            <person name="Badouin H."/>
            <person name="Gouzy J."/>
            <person name="Grassa C.J."/>
            <person name="Murat F."/>
            <person name="Staton S.E."/>
            <person name="Cottret L."/>
            <person name="Lelandais-Briere C."/>
            <person name="Owens G.L."/>
            <person name="Carrere S."/>
            <person name="Mayjonade B."/>
            <person name="Legrand L."/>
            <person name="Gill N."/>
            <person name="Kane N.C."/>
            <person name="Bowers J.E."/>
            <person name="Hubner S."/>
            <person name="Bellec A."/>
            <person name="Berard A."/>
            <person name="Berges H."/>
            <person name="Blanchet N."/>
            <person name="Boniface M.C."/>
            <person name="Brunel D."/>
            <person name="Catrice O."/>
            <person name="Chaidir N."/>
            <person name="Claudel C."/>
            <person name="Donnadieu C."/>
            <person name="Faraut T."/>
            <person name="Fievet G."/>
            <person name="Helmstetter N."/>
            <person name="King M."/>
            <person name="Knapp S.J."/>
            <person name="Lai Z."/>
            <person name="Le Paslier M.C."/>
            <person name="Lippi Y."/>
            <person name="Lorenzon L."/>
            <person name="Mandel J.R."/>
            <person name="Marage G."/>
            <person name="Marchand G."/>
            <person name="Marquand E."/>
            <person name="Bret-Mestries E."/>
            <person name="Morien E."/>
            <person name="Nambeesan S."/>
            <person name="Nguyen T."/>
            <person name="Pegot-Espagnet P."/>
            <person name="Pouilly N."/>
            <person name="Raftis F."/>
            <person name="Sallet E."/>
            <person name="Schiex T."/>
            <person name="Thomas J."/>
            <person name="Vandecasteele C."/>
            <person name="Vares D."/>
            <person name="Vear F."/>
            <person name="Vautrin S."/>
            <person name="Crespi M."/>
            <person name="Mangin B."/>
            <person name="Burke J.M."/>
            <person name="Salse J."/>
            <person name="Munos S."/>
            <person name="Vincourt P."/>
            <person name="Rieseberg L.H."/>
            <person name="Langlade N.B."/>
        </authorList>
    </citation>
    <scope>NUCLEOTIDE SEQUENCE [LARGE SCALE GENOMIC DNA]</scope>
    <source>
        <strain evidence="4">cv. SF193</strain>
        <tissue evidence="2">Leaves</tissue>
    </source>
</reference>
<dbReference type="EMBL" id="CM007892">
    <property type="protein sequence ID" value="OTG31738.1"/>
    <property type="molecule type" value="Genomic_DNA"/>
</dbReference>
<reference evidence="2" key="3">
    <citation type="submission" date="2020-06" db="EMBL/GenBank/DDBJ databases">
        <title>Helianthus annuus Genome sequencing and assembly Release 2.</title>
        <authorList>
            <person name="Gouzy J."/>
            <person name="Langlade N."/>
            <person name="Munos S."/>
        </authorList>
    </citation>
    <scope>NUCLEOTIDE SEQUENCE</scope>
    <source>
        <tissue evidence="2">Leaves</tissue>
    </source>
</reference>
<dbReference type="Proteomes" id="UP000215914">
    <property type="component" value="Chromosome 3"/>
</dbReference>
<keyword evidence="4" id="KW-1185">Reference proteome</keyword>
<evidence type="ECO:0000313" key="4">
    <source>
        <dbReference type="Proteomes" id="UP000215914"/>
    </source>
</evidence>
<proteinExistence type="predicted"/>
<evidence type="ECO:0008006" key="5">
    <source>
        <dbReference type="Google" id="ProtNLM"/>
    </source>
</evidence>
<accession>A0A251V7Y6</accession>
<gene>
    <name evidence="3" type="ORF">HannXRQ_Chr03g0079001</name>
    <name evidence="2" type="ORF">HanXRQr2_Chr03g0121151</name>
</gene>
<reference evidence="3" key="2">
    <citation type="submission" date="2017-02" db="EMBL/GenBank/DDBJ databases">
        <title>Sunflower complete genome.</title>
        <authorList>
            <person name="Langlade N."/>
            <person name="Munos S."/>
        </authorList>
    </citation>
    <scope>NUCLEOTIDE SEQUENCE [LARGE SCALE GENOMIC DNA]</scope>
    <source>
        <tissue evidence="3">Leaves</tissue>
    </source>
</reference>
<keyword evidence="1" id="KW-0732">Signal</keyword>
<evidence type="ECO:0000313" key="2">
    <source>
        <dbReference type="EMBL" id="KAF5815267.1"/>
    </source>
</evidence>
<sequence>MMGRKMVKWWTRLCVVICSLPGDCPLKALHDKPLSLSWTEERLGTIAVKLFGYWFRITNSVNSVRLSSSPTKLLLVMSRDLK</sequence>
<name>A0A251V7Y6_HELAN</name>
<evidence type="ECO:0000256" key="1">
    <source>
        <dbReference type="SAM" id="SignalP"/>
    </source>
</evidence>
<dbReference type="Gramene" id="mRNA:HanXRQr2_Chr03g0121151">
    <property type="protein sequence ID" value="CDS:HanXRQr2_Chr03g0121151.1"/>
    <property type="gene ID" value="HanXRQr2_Chr03g0121151"/>
</dbReference>
<evidence type="ECO:0000313" key="3">
    <source>
        <dbReference type="EMBL" id="OTG31738.1"/>
    </source>
</evidence>
<protein>
    <recommendedName>
        <fullName evidence="5">Secreted protein</fullName>
    </recommendedName>
</protein>
<dbReference type="EMBL" id="MNCJ02000318">
    <property type="protein sequence ID" value="KAF5815267.1"/>
    <property type="molecule type" value="Genomic_DNA"/>
</dbReference>
<dbReference type="AlphaFoldDB" id="A0A251V7Y6"/>
<feature type="signal peptide" evidence="1">
    <location>
        <begin position="1"/>
        <end position="21"/>
    </location>
</feature>
<dbReference type="InParanoid" id="A0A251V7Y6"/>
<organism evidence="3 4">
    <name type="scientific">Helianthus annuus</name>
    <name type="common">Common sunflower</name>
    <dbReference type="NCBI Taxonomy" id="4232"/>
    <lineage>
        <taxon>Eukaryota</taxon>
        <taxon>Viridiplantae</taxon>
        <taxon>Streptophyta</taxon>
        <taxon>Embryophyta</taxon>
        <taxon>Tracheophyta</taxon>
        <taxon>Spermatophyta</taxon>
        <taxon>Magnoliopsida</taxon>
        <taxon>eudicotyledons</taxon>
        <taxon>Gunneridae</taxon>
        <taxon>Pentapetalae</taxon>
        <taxon>asterids</taxon>
        <taxon>campanulids</taxon>
        <taxon>Asterales</taxon>
        <taxon>Asteraceae</taxon>
        <taxon>Asteroideae</taxon>
        <taxon>Heliantheae alliance</taxon>
        <taxon>Heliantheae</taxon>
        <taxon>Helianthus</taxon>
    </lineage>
</organism>
<feature type="chain" id="PRO_5012174158" description="Secreted protein" evidence="1">
    <location>
        <begin position="22"/>
        <end position="82"/>
    </location>
</feature>